<keyword evidence="3" id="KW-1185">Reference proteome</keyword>
<evidence type="ECO:0000313" key="2">
    <source>
        <dbReference type="EMBL" id="ERN42007.1"/>
    </source>
</evidence>
<dbReference type="eggNOG" id="ENOG502ZCG7">
    <property type="taxonomic scope" value="Bacteria"/>
</dbReference>
<proteinExistence type="predicted"/>
<dbReference type="EMBL" id="ASSJ01000035">
    <property type="protein sequence ID" value="ERN42007.1"/>
    <property type="molecule type" value="Genomic_DNA"/>
</dbReference>
<sequence>MTRSLEQIERDQAQLVQAVTELAARIREVYDDYLNALGNALPRQLAQASYQICTHGYPEAFLRLRGDQREQLQKDLRQLGKQARAAIVSAGSALPSTEPDGTSANAERAGDDEASLATESGELRPDMLEAALGEQIQVNPEALMLWCQAREQRIAQTLKSLSGEANTLLQTAGVLPGQVPKPVLAAAVDADESEAGSDPPNTLSFVLEVPGKDESARATDGGEEPEFEDREVPAVTTPIAAIRLRLVEIEFADPDLSAQRADVRSLLERLSPLRRRARDLRRARSVARAEAAWRATWFED</sequence>
<dbReference type="Proteomes" id="UP000016960">
    <property type="component" value="Unassembled WGS sequence"/>
</dbReference>
<feature type="region of interest" description="Disordered" evidence="1">
    <location>
        <begin position="210"/>
        <end position="231"/>
    </location>
</feature>
<protein>
    <submittedName>
        <fullName evidence="2">Uncharacterized protein</fullName>
    </submittedName>
</protein>
<dbReference type="PATRIC" id="fig|582515.4.peg.1501"/>
<accession>U5DMA8</accession>
<feature type="region of interest" description="Disordered" evidence="1">
    <location>
        <begin position="89"/>
        <end position="117"/>
    </location>
</feature>
<organism evidence="2 3">
    <name type="scientific">Rubidibacter lacunae KORDI 51-2</name>
    <dbReference type="NCBI Taxonomy" id="582515"/>
    <lineage>
        <taxon>Bacteria</taxon>
        <taxon>Bacillati</taxon>
        <taxon>Cyanobacteriota</taxon>
        <taxon>Cyanophyceae</taxon>
        <taxon>Oscillatoriophycideae</taxon>
        <taxon>Chroococcales</taxon>
        <taxon>Aphanothecaceae</taxon>
        <taxon>Rubidibacter</taxon>
    </lineage>
</organism>
<dbReference type="STRING" id="582515.KR51_00013410"/>
<gene>
    <name evidence="2" type="ORF">KR51_00013410</name>
</gene>
<name>U5DMA8_9CHRO</name>
<reference evidence="2 3" key="1">
    <citation type="submission" date="2013-05" db="EMBL/GenBank/DDBJ databases">
        <title>Draft genome sequence of Rubidibacter lacunae KORDI 51-2.</title>
        <authorList>
            <person name="Choi D.H."/>
            <person name="Noh J.H."/>
            <person name="Kwon K.-K."/>
            <person name="Lee J.-H."/>
            <person name="Ryu J.-Y."/>
        </authorList>
    </citation>
    <scope>NUCLEOTIDE SEQUENCE [LARGE SCALE GENOMIC DNA]</scope>
    <source>
        <strain evidence="2 3">KORDI 51-2</strain>
    </source>
</reference>
<evidence type="ECO:0000256" key="1">
    <source>
        <dbReference type="SAM" id="MobiDB-lite"/>
    </source>
</evidence>
<dbReference type="OrthoDB" id="421643at2"/>
<comment type="caution">
    <text evidence="2">The sequence shown here is derived from an EMBL/GenBank/DDBJ whole genome shotgun (WGS) entry which is preliminary data.</text>
</comment>
<dbReference type="AlphaFoldDB" id="U5DMA8"/>
<dbReference type="RefSeq" id="WP_022605874.1">
    <property type="nucleotide sequence ID" value="NZ_ASSJ01000035.1"/>
</dbReference>
<evidence type="ECO:0000313" key="3">
    <source>
        <dbReference type="Proteomes" id="UP000016960"/>
    </source>
</evidence>
<dbReference type="InParanoid" id="U5DMA8"/>